<evidence type="ECO:0000313" key="2">
    <source>
        <dbReference type="EMBL" id="EXI65139.1"/>
    </source>
</evidence>
<dbReference type="PATRIC" id="fig|1454001.3.peg.3451"/>
<dbReference type="EMBL" id="JFAX01000027">
    <property type="protein sequence ID" value="EXI65139.1"/>
    <property type="molecule type" value="Genomic_DNA"/>
</dbReference>
<gene>
    <name evidence="2" type="ORF">AW08_03411</name>
</gene>
<accession>A0A011PFU0</accession>
<keyword evidence="3" id="KW-1185">Reference proteome</keyword>
<evidence type="ECO:0000256" key="1">
    <source>
        <dbReference type="SAM" id="MobiDB-lite"/>
    </source>
</evidence>
<protein>
    <submittedName>
        <fullName evidence="2">Uncharacterized protein</fullName>
    </submittedName>
</protein>
<proteinExistence type="predicted"/>
<comment type="caution">
    <text evidence="2">The sequence shown here is derived from an EMBL/GenBank/DDBJ whole genome shotgun (WGS) entry which is preliminary data.</text>
</comment>
<dbReference type="Proteomes" id="UP000020218">
    <property type="component" value="Unassembled WGS sequence"/>
</dbReference>
<dbReference type="AlphaFoldDB" id="A0A011PFU0"/>
<name>A0A011PFU0_9PROT</name>
<reference evidence="2" key="1">
    <citation type="submission" date="2014-02" db="EMBL/GenBank/DDBJ databases">
        <title>Expanding our view of genomic diversity in Candidatus Accumulibacter clades.</title>
        <authorList>
            <person name="Skennerton C.T."/>
            <person name="Barr J.J."/>
            <person name="Slater F.R."/>
            <person name="Bond P.L."/>
            <person name="Tyson G.W."/>
        </authorList>
    </citation>
    <scope>NUCLEOTIDE SEQUENCE [LARGE SCALE GENOMIC DNA]</scope>
</reference>
<organism evidence="2 3">
    <name type="scientific">Candidatus Accumulibacter adjunctus</name>
    <dbReference type="NCBI Taxonomy" id="1454001"/>
    <lineage>
        <taxon>Bacteria</taxon>
        <taxon>Pseudomonadati</taxon>
        <taxon>Pseudomonadota</taxon>
        <taxon>Betaproteobacteria</taxon>
        <taxon>Candidatus Accumulibacter</taxon>
    </lineage>
</organism>
<sequence>MSSVTRLPCERCLPTINVMKKSEMWRITSRSGVISRANSAIGRHSALAKATLLRIASTFGVISPKSSRIGTITSRLIISFSAPKRWMIIAAEITDAETLTNSLPIRMVTISRRGSARRRSMSSMRGFFAARIWSSWNWLSENSEVSVLEKKPEKPSRTTKTMSSIHRAGSMVHTFLQKRDMARHPRLAATGLQEGPATAALPGRPTRQTVDGGLPEPTVTTGLQGGSEVAKARATIGASCRKAGVRLQEEEGTQVAGSRAAARWAG</sequence>
<evidence type="ECO:0000313" key="3">
    <source>
        <dbReference type="Proteomes" id="UP000020218"/>
    </source>
</evidence>
<feature type="region of interest" description="Disordered" evidence="1">
    <location>
        <begin position="192"/>
        <end position="226"/>
    </location>
</feature>